<evidence type="ECO:0000256" key="4">
    <source>
        <dbReference type="ARBA" id="ARBA00023163"/>
    </source>
</evidence>
<dbReference type="OrthoDB" id="8433438at2"/>
<keyword evidence="1" id="KW-0678">Repressor</keyword>
<organism evidence="6 7">
    <name type="scientific">Pseudoruegeria aquimaris</name>
    <dbReference type="NCBI Taxonomy" id="393663"/>
    <lineage>
        <taxon>Bacteria</taxon>
        <taxon>Pseudomonadati</taxon>
        <taxon>Pseudomonadota</taxon>
        <taxon>Alphaproteobacteria</taxon>
        <taxon>Rhodobacterales</taxon>
        <taxon>Roseobacteraceae</taxon>
        <taxon>Pseudoruegeria</taxon>
    </lineage>
</organism>
<dbReference type="SMART" id="SM00354">
    <property type="entry name" value="HTH_LACI"/>
    <property type="match status" value="1"/>
</dbReference>
<dbReference type="PANTHER" id="PTHR30146:SF95">
    <property type="entry name" value="RIBOSE OPERON REPRESSOR"/>
    <property type="match status" value="1"/>
</dbReference>
<dbReference type="InterPro" id="IPR028082">
    <property type="entry name" value="Peripla_BP_I"/>
</dbReference>
<dbReference type="InterPro" id="IPR046335">
    <property type="entry name" value="LacI/GalR-like_sensor"/>
</dbReference>
<dbReference type="RefSeq" id="WP_085869224.1">
    <property type="nucleotide sequence ID" value="NZ_FWFQ01000019.1"/>
</dbReference>
<keyword evidence="7" id="KW-1185">Reference proteome</keyword>
<sequence>MAKEKVTSAEVAALAGVSQSAVSRVFTPGASASAKTVEKVRKAAEQLGYRPNVLARAMVSGRSRIIGLVVAYLENQFYPVALEMLSNALQKRGYHILIFTAPNSTDGVDGLLEELMDYQVDGIIAASVSMSSDLAARAQRAGIPVVLFNRGQDGPGLSHVTSANVEGGRKVAEFLIAGGHERIAHIAGWQGSSTGRDRQAGFLAAMRAAGKRPFATVDGMYSREVAAACARQLLQGGTRPDAIFVGNDHMAFAVMDVIRDQGLVPGQDISVVGYDDVPLASWGAYRLTTLRQPVNRMVEAAVDLVLRQIEERDAAQDHIEIEGELILRSSARIPEGWTK</sequence>
<keyword evidence="4" id="KW-0804">Transcription</keyword>
<dbReference type="PROSITE" id="PS50932">
    <property type="entry name" value="HTH_LACI_2"/>
    <property type="match status" value="1"/>
</dbReference>
<dbReference type="GO" id="GO:0000976">
    <property type="term" value="F:transcription cis-regulatory region binding"/>
    <property type="evidence" value="ECO:0007669"/>
    <property type="project" value="TreeGrafter"/>
</dbReference>
<keyword evidence="3" id="KW-0238">DNA-binding</keyword>
<keyword evidence="2" id="KW-0805">Transcription regulation</keyword>
<dbReference type="CDD" id="cd06278">
    <property type="entry name" value="PBP1_LacI-like"/>
    <property type="match status" value="1"/>
</dbReference>
<evidence type="ECO:0000313" key="6">
    <source>
        <dbReference type="EMBL" id="SLN51657.1"/>
    </source>
</evidence>
<dbReference type="Pfam" id="PF13377">
    <property type="entry name" value="Peripla_BP_3"/>
    <property type="match status" value="1"/>
</dbReference>
<dbReference type="Proteomes" id="UP000193409">
    <property type="component" value="Unassembled WGS sequence"/>
</dbReference>
<dbReference type="Pfam" id="PF00356">
    <property type="entry name" value="LacI"/>
    <property type="match status" value="1"/>
</dbReference>
<name>A0A1Y5SY56_9RHOB</name>
<evidence type="ECO:0000256" key="1">
    <source>
        <dbReference type="ARBA" id="ARBA00022491"/>
    </source>
</evidence>
<evidence type="ECO:0000313" key="7">
    <source>
        <dbReference type="Proteomes" id="UP000193409"/>
    </source>
</evidence>
<dbReference type="GO" id="GO:0003700">
    <property type="term" value="F:DNA-binding transcription factor activity"/>
    <property type="evidence" value="ECO:0007669"/>
    <property type="project" value="TreeGrafter"/>
</dbReference>
<dbReference type="CDD" id="cd01392">
    <property type="entry name" value="HTH_LacI"/>
    <property type="match status" value="1"/>
</dbReference>
<evidence type="ECO:0000259" key="5">
    <source>
        <dbReference type="PROSITE" id="PS50932"/>
    </source>
</evidence>
<dbReference type="EMBL" id="FWFQ01000019">
    <property type="protein sequence ID" value="SLN51657.1"/>
    <property type="molecule type" value="Genomic_DNA"/>
</dbReference>
<dbReference type="AlphaFoldDB" id="A0A1Y5SY56"/>
<dbReference type="InterPro" id="IPR010982">
    <property type="entry name" value="Lambda_DNA-bd_dom_sf"/>
</dbReference>
<evidence type="ECO:0000256" key="3">
    <source>
        <dbReference type="ARBA" id="ARBA00023125"/>
    </source>
</evidence>
<evidence type="ECO:0000256" key="2">
    <source>
        <dbReference type="ARBA" id="ARBA00023015"/>
    </source>
</evidence>
<gene>
    <name evidence="6" type="primary">rbsR</name>
    <name evidence="6" type="ORF">PSA7680_02690</name>
</gene>
<protein>
    <submittedName>
        <fullName evidence="6">Ribose operon repressor</fullName>
    </submittedName>
</protein>
<dbReference type="InterPro" id="IPR000843">
    <property type="entry name" value="HTH_LacI"/>
</dbReference>
<dbReference type="Gene3D" id="1.10.260.40">
    <property type="entry name" value="lambda repressor-like DNA-binding domains"/>
    <property type="match status" value="1"/>
</dbReference>
<dbReference type="SUPFAM" id="SSF53822">
    <property type="entry name" value="Periplasmic binding protein-like I"/>
    <property type="match status" value="1"/>
</dbReference>
<feature type="domain" description="HTH lacI-type" evidence="5">
    <location>
        <begin position="6"/>
        <end position="60"/>
    </location>
</feature>
<dbReference type="SUPFAM" id="SSF47413">
    <property type="entry name" value="lambda repressor-like DNA-binding domains"/>
    <property type="match status" value="1"/>
</dbReference>
<dbReference type="PANTHER" id="PTHR30146">
    <property type="entry name" value="LACI-RELATED TRANSCRIPTIONAL REPRESSOR"/>
    <property type="match status" value="1"/>
</dbReference>
<accession>A0A1Y5SY56</accession>
<dbReference type="Gene3D" id="3.40.50.2300">
    <property type="match status" value="2"/>
</dbReference>
<proteinExistence type="predicted"/>
<reference evidence="6 7" key="1">
    <citation type="submission" date="2017-03" db="EMBL/GenBank/DDBJ databases">
        <authorList>
            <person name="Afonso C.L."/>
            <person name="Miller P.J."/>
            <person name="Scott M.A."/>
            <person name="Spackman E."/>
            <person name="Goraichik I."/>
            <person name="Dimitrov K.M."/>
            <person name="Suarez D.L."/>
            <person name="Swayne D.E."/>
        </authorList>
    </citation>
    <scope>NUCLEOTIDE SEQUENCE [LARGE SCALE GENOMIC DNA]</scope>
    <source>
        <strain evidence="6 7">CECT 7680</strain>
    </source>
</reference>